<dbReference type="Proteomes" id="UP000653076">
    <property type="component" value="Unassembled WGS sequence"/>
</dbReference>
<dbReference type="SMART" id="SM00421">
    <property type="entry name" value="HTH_LUXR"/>
    <property type="match status" value="1"/>
</dbReference>
<evidence type="ECO:0000313" key="3">
    <source>
        <dbReference type="Proteomes" id="UP000653076"/>
    </source>
</evidence>
<reference evidence="2 3" key="1">
    <citation type="submission" date="2021-01" db="EMBL/GenBank/DDBJ databases">
        <title>Whole genome shotgun sequence of Verrucosispora qiuiae NBRC 106684.</title>
        <authorList>
            <person name="Komaki H."/>
            <person name="Tamura T."/>
        </authorList>
    </citation>
    <scope>NUCLEOTIDE SEQUENCE [LARGE SCALE GENOMIC DNA]</scope>
    <source>
        <strain evidence="2 3">NBRC 106684</strain>
    </source>
</reference>
<organism evidence="2 3">
    <name type="scientific">Micromonospora qiuiae</name>
    <dbReference type="NCBI Taxonomy" id="502268"/>
    <lineage>
        <taxon>Bacteria</taxon>
        <taxon>Bacillati</taxon>
        <taxon>Actinomycetota</taxon>
        <taxon>Actinomycetes</taxon>
        <taxon>Micromonosporales</taxon>
        <taxon>Micromonosporaceae</taxon>
        <taxon>Micromonospora</taxon>
    </lineage>
</organism>
<dbReference type="PANTHER" id="PTHR34293">
    <property type="entry name" value="HTH-TYPE TRANSCRIPTIONAL REGULATOR TRMBL2"/>
    <property type="match status" value="1"/>
</dbReference>
<dbReference type="InterPro" id="IPR016032">
    <property type="entry name" value="Sig_transdc_resp-reg_C-effctor"/>
</dbReference>
<dbReference type="InterPro" id="IPR036388">
    <property type="entry name" value="WH-like_DNA-bd_sf"/>
</dbReference>
<dbReference type="Gene3D" id="1.10.10.10">
    <property type="entry name" value="Winged helix-like DNA-binding domain superfamily/Winged helix DNA-binding domain"/>
    <property type="match status" value="1"/>
</dbReference>
<comment type="caution">
    <text evidence="2">The sequence shown here is derived from an EMBL/GenBank/DDBJ whole genome shotgun (WGS) entry which is preliminary data.</text>
</comment>
<gene>
    <name evidence="2" type="ORF">Vqi01_14960</name>
</gene>
<evidence type="ECO:0000313" key="2">
    <source>
        <dbReference type="EMBL" id="GIJ26334.1"/>
    </source>
</evidence>
<dbReference type="InterPro" id="IPR051797">
    <property type="entry name" value="TrmB-like"/>
</dbReference>
<dbReference type="SUPFAM" id="SSF46894">
    <property type="entry name" value="C-terminal effector domain of the bipartite response regulators"/>
    <property type="match status" value="1"/>
</dbReference>
<sequence length="342" mass="37324">MNERRPRDEHLRMVYGYVLRHEVIQNASGGLGLSSMEVHDAVAYLIGLGLLRHQSGDRFVAVPPHEAAEHVLRPLEHELRARRAEIDDVRDRLRDFVPLFEAERPSLAAPAPVQRVESLAAARALIAELSEACTDEILNAQPGNGRSGGLLEEAALRHPMPTRDGVRIRLLHQHAARLHAGVRAHLDRVRAAGAEVRTIGDEFGRLLVFDRTAALIEAPDSPAVAVIRNADVVGWMAHQYERLWQAAEPYRTGPDAQAGIAQGLTDLIARLLSEGLTDAAVARRLGLSVRTCRRYVADMMASLGSESRFQAGYLLASRELRGLSVPPALAPPCGGQAPQRGS</sequence>
<feature type="domain" description="HTH luxR-type" evidence="1">
    <location>
        <begin position="261"/>
        <end position="315"/>
    </location>
</feature>
<evidence type="ECO:0000259" key="1">
    <source>
        <dbReference type="SMART" id="SM00421"/>
    </source>
</evidence>
<protein>
    <recommendedName>
        <fullName evidence="1">HTH luxR-type domain-containing protein</fullName>
    </recommendedName>
</protein>
<proteinExistence type="predicted"/>
<keyword evidence="3" id="KW-1185">Reference proteome</keyword>
<name>A0ABQ4J847_9ACTN</name>
<accession>A0ABQ4J847</accession>
<dbReference type="PANTHER" id="PTHR34293:SF1">
    <property type="entry name" value="HTH-TYPE TRANSCRIPTIONAL REGULATOR TRMBL2"/>
    <property type="match status" value="1"/>
</dbReference>
<dbReference type="EMBL" id="BOPC01000018">
    <property type="protein sequence ID" value="GIJ26334.1"/>
    <property type="molecule type" value="Genomic_DNA"/>
</dbReference>
<dbReference type="InterPro" id="IPR000792">
    <property type="entry name" value="Tscrpt_reg_LuxR_C"/>
</dbReference>